<evidence type="ECO:0000313" key="2">
    <source>
        <dbReference type="Proteomes" id="UP000821845"/>
    </source>
</evidence>
<accession>A0ACB7SFI2</accession>
<comment type="caution">
    <text evidence="1">The sequence shown here is derived from an EMBL/GenBank/DDBJ whole genome shotgun (WGS) entry which is preliminary data.</text>
</comment>
<dbReference type="Proteomes" id="UP000821845">
    <property type="component" value="Chromosome 4"/>
</dbReference>
<proteinExistence type="predicted"/>
<protein>
    <submittedName>
        <fullName evidence="1">Uncharacterized protein</fullName>
    </submittedName>
</protein>
<organism evidence="1 2">
    <name type="scientific">Hyalomma asiaticum</name>
    <name type="common">Tick</name>
    <dbReference type="NCBI Taxonomy" id="266040"/>
    <lineage>
        <taxon>Eukaryota</taxon>
        <taxon>Metazoa</taxon>
        <taxon>Ecdysozoa</taxon>
        <taxon>Arthropoda</taxon>
        <taxon>Chelicerata</taxon>
        <taxon>Arachnida</taxon>
        <taxon>Acari</taxon>
        <taxon>Parasitiformes</taxon>
        <taxon>Ixodida</taxon>
        <taxon>Ixodoidea</taxon>
        <taxon>Ixodidae</taxon>
        <taxon>Hyalomminae</taxon>
        <taxon>Hyalomma</taxon>
    </lineage>
</organism>
<name>A0ACB7SFI2_HYAAI</name>
<evidence type="ECO:0000313" key="1">
    <source>
        <dbReference type="EMBL" id="KAH6933375.1"/>
    </source>
</evidence>
<sequence length="116" mass="12556">MAGSLISGTLWPGPPAVSAQPVKEVWVCLVQQCKRTGASAATSCSSHVTIFTLSAVVALGRSSEVSAAAPVLARPRRSSSPAVVLKTEAPRWRRRASRRMGFFPHRYFGRRGRARH</sequence>
<keyword evidence="2" id="KW-1185">Reference proteome</keyword>
<dbReference type="EMBL" id="CM023484">
    <property type="protein sequence ID" value="KAH6933375.1"/>
    <property type="molecule type" value="Genomic_DNA"/>
</dbReference>
<gene>
    <name evidence="1" type="ORF">HPB50_014484</name>
</gene>
<reference evidence="1" key="1">
    <citation type="submission" date="2020-05" db="EMBL/GenBank/DDBJ databases">
        <title>Large-scale comparative analyses of tick genomes elucidate their genetic diversity and vector capacities.</title>
        <authorList>
            <person name="Jia N."/>
            <person name="Wang J."/>
            <person name="Shi W."/>
            <person name="Du L."/>
            <person name="Sun Y."/>
            <person name="Zhan W."/>
            <person name="Jiang J."/>
            <person name="Wang Q."/>
            <person name="Zhang B."/>
            <person name="Ji P."/>
            <person name="Sakyi L.B."/>
            <person name="Cui X."/>
            <person name="Yuan T."/>
            <person name="Jiang B."/>
            <person name="Yang W."/>
            <person name="Lam T.T.-Y."/>
            <person name="Chang Q."/>
            <person name="Ding S."/>
            <person name="Wang X."/>
            <person name="Zhu J."/>
            <person name="Ruan X."/>
            <person name="Zhao L."/>
            <person name="Wei J."/>
            <person name="Que T."/>
            <person name="Du C."/>
            <person name="Cheng J."/>
            <person name="Dai P."/>
            <person name="Han X."/>
            <person name="Huang E."/>
            <person name="Gao Y."/>
            <person name="Liu J."/>
            <person name="Shao H."/>
            <person name="Ye R."/>
            <person name="Li L."/>
            <person name="Wei W."/>
            <person name="Wang X."/>
            <person name="Wang C."/>
            <person name="Yang T."/>
            <person name="Huo Q."/>
            <person name="Li W."/>
            <person name="Guo W."/>
            <person name="Chen H."/>
            <person name="Zhou L."/>
            <person name="Ni X."/>
            <person name="Tian J."/>
            <person name="Zhou Y."/>
            <person name="Sheng Y."/>
            <person name="Liu T."/>
            <person name="Pan Y."/>
            <person name="Xia L."/>
            <person name="Li J."/>
            <person name="Zhao F."/>
            <person name="Cao W."/>
        </authorList>
    </citation>
    <scope>NUCLEOTIDE SEQUENCE</scope>
    <source>
        <strain evidence="1">Hyas-2018</strain>
    </source>
</reference>